<accession>B9S750</accession>
<feature type="signal peptide" evidence="7">
    <location>
        <begin position="1"/>
        <end position="17"/>
    </location>
</feature>
<dbReference type="InParanoid" id="B9S750"/>
<dbReference type="Gene3D" id="1.10.287.700">
    <property type="entry name" value="Helix hairpin bin"/>
    <property type="match status" value="1"/>
</dbReference>
<dbReference type="PANTHER" id="PTHR47652:SF3">
    <property type="entry name" value="MITOCHONDRIAL IMPORT INNER MEMBRANE TRANSLOCASE SUBUNIT TIM44"/>
    <property type="match status" value="1"/>
</dbReference>
<feature type="transmembrane region" description="Helical" evidence="6">
    <location>
        <begin position="380"/>
        <end position="400"/>
    </location>
</feature>
<feature type="chain" id="PRO_5002889074" description="TMEM205-like domain-containing protein" evidence="7">
    <location>
        <begin position="18"/>
        <end position="494"/>
    </location>
</feature>
<evidence type="ECO:0000256" key="2">
    <source>
        <dbReference type="ARBA" id="ARBA00022692"/>
    </source>
</evidence>
<evidence type="ECO:0000259" key="8">
    <source>
        <dbReference type="Pfam" id="PF13664"/>
    </source>
</evidence>
<dbReference type="Proteomes" id="UP000008311">
    <property type="component" value="Unassembled WGS sequence"/>
</dbReference>
<evidence type="ECO:0000256" key="6">
    <source>
        <dbReference type="SAM" id="Phobius"/>
    </source>
</evidence>
<name>B9S750_RICCO</name>
<keyword evidence="2 6" id="KW-0812">Transmembrane</keyword>
<evidence type="ECO:0000256" key="4">
    <source>
        <dbReference type="ARBA" id="ARBA00023136"/>
    </source>
</evidence>
<feature type="transmembrane region" description="Helical" evidence="6">
    <location>
        <begin position="466"/>
        <end position="486"/>
    </location>
</feature>
<evidence type="ECO:0000313" key="10">
    <source>
        <dbReference type="Proteomes" id="UP000008311"/>
    </source>
</evidence>
<dbReference type="InterPro" id="IPR025423">
    <property type="entry name" value="TMEM205-like"/>
</dbReference>
<comment type="subcellular location">
    <subcellularLocation>
        <location evidence="1">Membrane</location>
    </subcellularLocation>
</comment>
<dbReference type="Pfam" id="PF13664">
    <property type="entry name" value="DUF4149"/>
    <property type="match status" value="1"/>
</dbReference>
<protein>
    <recommendedName>
        <fullName evidence="8">TMEM205-like domain-containing protein</fullName>
    </recommendedName>
</protein>
<evidence type="ECO:0000313" key="9">
    <source>
        <dbReference type="EMBL" id="EEF40629.1"/>
    </source>
</evidence>
<evidence type="ECO:0000256" key="5">
    <source>
        <dbReference type="SAM" id="MobiDB-lite"/>
    </source>
</evidence>
<dbReference type="eggNOG" id="KOG2886">
    <property type="taxonomic scope" value="Eukaryota"/>
</dbReference>
<feature type="transmembrane region" description="Helical" evidence="6">
    <location>
        <begin position="349"/>
        <end position="368"/>
    </location>
</feature>
<feature type="transmembrane region" description="Helical" evidence="6">
    <location>
        <begin position="303"/>
        <end position="329"/>
    </location>
</feature>
<keyword evidence="4 6" id="KW-0472">Membrane</keyword>
<organism evidence="9 10">
    <name type="scientific">Ricinus communis</name>
    <name type="common">Castor bean</name>
    <dbReference type="NCBI Taxonomy" id="3988"/>
    <lineage>
        <taxon>Eukaryota</taxon>
        <taxon>Viridiplantae</taxon>
        <taxon>Streptophyta</taxon>
        <taxon>Embryophyta</taxon>
        <taxon>Tracheophyta</taxon>
        <taxon>Spermatophyta</taxon>
        <taxon>Magnoliopsida</taxon>
        <taxon>eudicotyledons</taxon>
        <taxon>Gunneridae</taxon>
        <taxon>Pentapetalae</taxon>
        <taxon>rosids</taxon>
        <taxon>fabids</taxon>
        <taxon>Malpighiales</taxon>
        <taxon>Euphorbiaceae</taxon>
        <taxon>Acalyphoideae</taxon>
        <taxon>Acalypheae</taxon>
        <taxon>Ricinus</taxon>
    </lineage>
</organism>
<keyword evidence="7" id="KW-0732">Signal</keyword>
<keyword evidence="10" id="KW-1185">Reference proteome</keyword>
<proteinExistence type="predicted"/>
<dbReference type="FunCoup" id="B9S750">
    <property type="interactions" value="82"/>
</dbReference>
<evidence type="ECO:0000256" key="1">
    <source>
        <dbReference type="ARBA" id="ARBA00004370"/>
    </source>
</evidence>
<reference evidence="10" key="1">
    <citation type="journal article" date="2010" name="Nat. Biotechnol.">
        <title>Draft genome sequence of the oilseed species Ricinus communis.</title>
        <authorList>
            <person name="Chan A.P."/>
            <person name="Crabtree J."/>
            <person name="Zhao Q."/>
            <person name="Lorenzi H."/>
            <person name="Orvis J."/>
            <person name="Puiu D."/>
            <person name="Melake-Berhan A."/>
            <person name="Jones K.M."/>
            <person name="Redman J."/>
            <person name="Chen G."/>
            <person name="Cahoon E.B."/>
            <person name="Gedil M."/>
            <person name="Stanke M."/>
            <person name="Haas B.J."/>
            <person name="Wortman J.R."/>
            <person name="Fraser-Liggett C.M."/>
            <person name="Ravel J."/>
            <person name="Rabinowicz P.D."/>
        </authorList>
    </citation>
    <scope>NUCLEOTIDE SEQUENCE [LARGE SCALE GENOMIC DNA]</scope>
    <source>
        <strain evidence="10">cv. Hale</strain>
    </source>
</reference>
<evidence type="ECO:0000256" key="7">
    <source>
        <dbReference type="SAM" id="SignalP"/>
    </source>
</evidence>
<dbReference type="PANTHER" id="PTHR47652">
    <property type="entry name" value="MITOCHONDRIAL IMPORT INNER MEMBRANE TRANSLOCASE SUBUNIT TIM44"/>
    <property type="match status" value="1"/>
</dbReference>
<dbReference type="AlphaFoldDB" id="B9S750"/>
<evidence type="ECO:0000256" key="3">
    <source>
        <dbReference type="ARBA" id="ARBA00022989"/>
    </source>
</evidence>
<dbReference type="EMBL" id="EQ973883">
    <property type="protein sequence ID" value="EEF40629.1"/>
    <property type="molecule type" value="Genomic_DNA"/>
</dbReference>
<feature type="region of interest" description="Disordered" evidence="5">
    <location>
        <begin position="229"/>
        <end position="251"/>
    </location>
</feature>
<keyword evidence="3 6" id="KW-1133">Transmembrane helix</keyword>
<sequence>MINLLALCLVFTSLLTAEVYSPSPTTPKQQDNQKKEDVIVKEGHRVVVVETYDEGGQHNTKVSISPPQDPISAAQDGKFPSGFVDNTKGKIKHAADVLPNIGQGISSGYRHHDQDKLESGHGVHGPGELICDAFGKCTHKLAKVIGKAKDQVSEKAHEAVSLMKEEAHEVKGVAQEMIHKKKRMEHQAEEKVHDAYEKAKDMASQKAHEAKEVVEDAYEKTKESAARKAQDVKECAKESSSKAEETAKSAKDLGKTIGSHIAANVSEQFENVKAGTQETRERVRRSFSHGVGYMGSTEGVKSLMGVINLLGFATAYGMSVWVTFISSYVLANALTRHQFGVVQSKIYPVYFRAMAYSIGVALLGHLVGHRNLAFSRKAEMFQVFNLIASISAVLTNAIYLEPLATKEEGRGRENLAAESNKGEQEQLLRDVPAATAAGAAEATTATRENTEQQETKSRMVRLNERLNSCSSFLNVVTLMSLTWHLVYLSQCLKC</sequence>
<feature type="domain" description="TMEM205-like" evidence="8">
    <location>
        <begin position="310"/>
        <end position="406"/>
    </location>
</feature>
<gene>
    <name evidence="9" type="ORF">RCOM_1333820</name>
</gene>
<dbReference type="GO" id="GO:0016020">
    <property type="term" value="C:membrane"/>
    <property type="evidence" value="ECO:0007669"/>
    <property type="project" value="UniProtKB-SubCell"/>
</dbReference>